<dbReference type="PRINTS" id="PR01607">
    <property type="entry name" value="APYRASEFAMLY"/>
</dbReference>
<dbReference type="Pfam" id="PF00149">
    <property type="entry name" value="Metallophos"/>
    <property type="match status" value="1"/>
</dbReference>
<protein>
    <recommendedName>
        <fullName evidence="2">Calcineurin-like phosphoesterase domain-containing protein</fullName>
    </recommendedName>
</protein>
<feature type="chain" id="PRO_5009533545" description="Calcineurin-like phosphoesterase domain-containing protein" evidence="1">
    <location>
        <begin position="26"/>
        <end position="293"/>
    </location>
</feature>
<dbReference type="PANTHER" id="PTHR11575">
    <property type="entry name" value="5'-NUCLEOTIDASE-RELATED"/>
    <property type="match status" value="1"/>
</dbReference>
<sequence length="293" mass="32794">MKNKKILLLLAALFSFFIFTDPGSAAPIKDKSIIEIDLIHTNDTHGNLQKPFDGGATLRDLVSGHKNMIVNNKKDANTLTLDAGDITSYKDVCYETMESDIRALDALGYDAMTIGNHEIDFGLYKFHELSKTVKMPVLCANFIDNKTKTYLFRPYILKTFAGTRIAIAGITASNTFTALSDDEKKMVTFLNTDEAYLKIRAELKEKADIIILLSHLGLPDDREFAKKYPEVKLIIGGHSHTFLNEPEYAGKTCILNAGKFGDCFGRAKIKIVDKEIMSVEEQLINLKKTFPKK</sequence>
<evidence type="ECO:0000313" key="3">
    <source>
        <dbReference type="EMBL" id="OGM04849.1"/>
    </source>
</evidence>
<dbReference type="GO" id="GO:0046872">
    <property type="term" value="F:metal ion binding"/>
    <property type="evidence" value="ECO:0007669"/>
    <property type="project" value="InterPro"/>
</dbReference>
<dbReference type="STRING" id="1817813.A2008_00860"/>
<feature type="signal peptide" evidence="1">
    <location>
        <begin position="1"/>
        <end position="25"/>
    </location>
</feature>
<dbReference type="InterPro" id="IPR006179">
    <property type="entry name" value="5_nucleotidase/apyrase"/>
</dbReference>
<dbReference type="Proteomes" id="UP000178735">
    <property type="component" value="Unassembled WGS sequence"/>
</dbReference>
<dbReference type="EMBL" id="MGFH01000134">
    <property type="protein sequence ID" value="OGM04849.1"/>
    <property type="molecule type" value="Genomic_DNA"/>
</dbReference>
<reference evidence="3 4" key="1">
    <citation type="journal article" date="2016" name="Nat. Commun.">
        <title>Thousands of microbial genomes shed light on interconnected biogeochemical processes in an aquifer system.</title>
        <authorList>
            <person name="Anantharaman K."/>
            <person name="Brown C.T."/>
            <person name="Hug L.A."/>
            <person name="Sharon I."/>
            <person name="Castelle C.J."/>
            <person name="Probst A.J."/>
            <person name="Thomas B.C."/>
            <person name="Singh A."/>
            <person name="Wilkins M.J."/>
            <person name="Karaoz U."/>
            <person name="Brodie E.L."/>
            <person name="Williams K.H."/>
            <person name="Hubbard S.S."/>
            <person name="Banfield J.F."/>
        </authorList>
    </citation>
    <scope>NUCLEOTIDE SEQUENCE [LARGE SCALE GENOMIC DNA]</scope>
</reference>
<keyword evidence="1" id="KW-0732">Signal</keyword>
<accession>A0A1F7WQW4</accession>
<dbReference type="InterPro" id="IPR006146">
    <property type="entry name" value="5'-Nucleotdase_CS"/>
</dbReference>
<dbReference type="InterPro" id="IPR029052">
    <property type="entry name" value="Metallo-depent_PP-like"/>
</dbReference>
<evidence type="ECO:0000313" key="4">
    <source>
        <dbReference type="Proteomes" id="UP000178735"/>
    </source>
</evidence>
<evidence type="ECO:0000259" key="2">
    <source>
        <dbReference type="Pfam" id="PF00149"/>
    </source>
</evidence>
<dbReference type="GO" id="GO:0030288">
    <property type="term" value="C:outer membrane-bounded periplasmic space"/>
    <property type="evidence" value="ECO:0007669"/>
    <property type="project" value="TreeGrafter"/>
</dbReference>
<comment type="caution">
    <text evidence="3">The sequence shown here is derived from an EMBL/GenBank/DDBJ whole genome shotgun (WGS) entry which is preliminary data.</text>
</comment>
<evidence type="ECO:0000256" key="1">
    <source>
        <dbReference type="SAM" id="SignalP"/>
    </source>
</evidence>
<dbReference type="SUPFAM" id="SSF56300">
    <property type="entry name" value="Metallo-dependent phosphatases"/>
    <property type="match status" value="1"/>
</dbReference>
<name>A0A1F7WQW4_9BACT</name>
<dbReference type="CDD" id="cd00845">
    <property type="entry name" value="MPP_UshA_N_like"/>
    <property type="match status" value="1"/>
</dbReference>
<dbReference type="InterPro" id="IPR004843">
    <property type="entry name" value="Calcineurin-like_PHP"/>
</dbReference>
<organism evidence="3 4">
    <name type="scientific">Candidatus Wallbacteria bacterium GWC2_49_35</name>
    <dbReference type="NCBI Taxonomy" id="1817813"/>
    <lineage>
        <taxon>Bacteria</taxon>
        <taxon>Candidatus Walliibacteriota</taxon>
    </lineage>
</organism>
<dbReference type="Gene3D" id="3.60.21.10">
    <property type="match status" value="1"/>
</dbReference>
<dbReference type="PROSITE" id="PS00785">
    <property type="entry name" value="5_NUCLEOTIDASE_1"/>
    <property type="match status" value="1"/>
</dbReference>
<dbReference type="GO" id="GO:0016788">
    <property type="term" value="F:hydrolase activity, acting on ester bonds"/>
    <property type="evidence" value="ECO:0007669"/>
    <property type="project" value="InterPro"/>
</dbReference>
<feature type="domain" description="Calcineurin-like phosphoesterase" evidence="2">
    <location>
        <begin position="38"/>
        <end position="241"/>
    </location>
</feature>
<dbReference type="GO" id="GO:0009166">
    <property type="term" value="P:nucleotide catabolic process"/>
    <property type="evidence" value="ECO:0007669"/>
    <property type="project" value="InterPro"/>
</dbReference>
<dbReference type="GO" id="GO:0000166">
    <property type="term" value="F:nucleotide binding"/>
    <property type="evidence" value="ECO:0007669"/>
    <property type="project" value="InterPro"/>
</dbReference>
<gene>
    <name evidence="3" type="ORF">A2008_00860</name>
</gene>
<dbReference type="AlphaFoldDB" id="A0A1F7WQW4"/>
<dbReference type="PANTHER" id="PTHR11575:SF24">
    <property type="entry name" value="5'-NUCLEOTIDASE"/>
    <property type="match status" value="1"/>
</dbReference>
<proteinExistence type="predicted"/>